<evidence type="ECO:0000259" key="11">
    <source>
        <dbReference type="Pfam" id="PF03016"/>
    </source>
</evidence>
<dbReference type="GO" id="GO:0016757">
    <property type="term" value="F:glycosyltransferase activity"/>
    <property type="evidence" value="ECO:0007669"/>
    <property type="project" value="UniProtKB-KW"/>
</dbReference>
<sequence length="730" mass="85147">MRKPHRRGGTMAMEKSSSKYRTQFWYVAMASFLLWLVLLYLFSSSAKTVHNHERLFRQENIIDLPVENVPQNHEPDEAPVVNVVSEDISVDNSSLPVSVDSPPDDQMSEDKKVVTDLVEELEKERVENEKKRVDSVVIGRSSKARRGHREPRKARSSGRLEAEKKRVRRNDADESNAENSDENHQALDKEPNFFEAKKDVEPKKALVDDNDDDLETKRGKELPNDSSSNVVEDDNDDDLETKKGKDNISKSEPKTQRNFVLNKNNTSKAKNRVISKRNQPSRVGKVMLRPRETRSNDPCKGKYVYMHEVPALFNEELLKNCWTLSRWTDMCELTSNFGLGPRLPNMEGVSGWYATNQFTLEVIFHNRMKQYKCLTKDSSLASAVYVPYYPGLDLMRFLWGPFPFMRDAAALDLMKWLRESQEWKRMDGRDHFMVAGRTTWDFMRTPENESDWGNRLMILPEVRNMTMLLIESSPWNYHGFAVPYPTYFHPSTYAEIIQWQMRMRRINRRYLFSFVGAPRPNLGDSIRTEIMDQCKASKRKCKLLECISGSQKCYKPDQIMKFFLSSTFCLQPPGDSYTRRSTFDSILAGCIPVFFHPGSAYAQYIWHLPKDIAKYSVFIPEKNVKEGKVSIENVLSRIPRTKVFAMREQVIRLIPRLMYFHPSSKSEDTGRFEDAFDVAVEGVLERVEGLRKRIEEGKEEIFDFPEQYSWKYNVFGNVERHEWDPYFDRP</sequence>
<feature type="domain" description="Exostosin GT47" evidence="11">
    <location>
        <begin position="299"/>
        <end position="634"/>
    </location>
</feature>
<gene>
    <name evidence="12 13" type="ordered locus">At2g29040</name>
    <name evidence="13" type="ORF">T9I4.12</name>
    <name evidence="13" type="ORF">T9I4_12</name>
</gene>
<keyword evidence="4" id="KW-0808">Transferase</keyword>
<evidence type="ECO:0000256" key="5">
    <source>
        <dbReference type="ARBA" id="ARBA00022692"/>
    </source>
</evidence>
<evidence type="ECO:0000256" key="6">
    <source>
        <dbReference type="ARBA" id="ARBA00022968"/>
    </source>
</evidence>
<dbReference type="Proteomes" id="UP000006548">
    <property type="component" value="Chromosome 2"/>
</dbReference>
<evidence type="ECO:0007829" key="16">
    <source>
        <dbReference type="ProteomicsDB" id="A0A2H1ZE33"/>
    </source>
</evidence>
<evidence type="ECO:0000256" key="10">
    <source>
        <dbReference type="SAM" id="MobiDB-lite"/>
    </source>
</evidence>
<feature type="compositionally biased region" description="Basic and acidic residues" evidence="10">
    <location>
        <begin position="158"/>
        <end position="172"/>
    </location>
</feature>
<evidence type="ECO:0000256" key="9">
    <source>
        <dbReference type="ARBA" id="ARBA00023180"/>
    </source>
</evidence>
<dbReference type="PANTHER" id="PTHR11062:SF282">
    <property type="entry name" value="XYLOGLUCAN GALACTOSYLTRANSFERASE GT11-RELATED"/>
    <property type="match status" value="1"/>
</dbReference>
<evidence type="ECO:0000256" key="4">
    <source>
        <dbReference type="ARBA" id="ARBA00022679"/>
    </source>
</evidence>
<dbReference type="KEGG" id="ath:AT2G29040"/>
<evidence type="ECO:0000313" key="13">
    <source>
        <dbReference type="EMBL" id="AEC08200.2"/>
    </source>
</evidence>
<evidence type="ECO:0000313" key="12">
    <source>
        <dbReference type="Araport" id="AT2G29040"/>
    </source>
</evidence>
<dbReference type="InterPro" id="IPR040911">
    <property type="entry name" value="Exostosin_GT47"/>
</dbReference>
<name>A0A2H1ZE33_ARATH</name>
<dbReference type="EMBL" id="CP002685">
    <property type="protein sequence ID" value="AEC08200.2"/>
    <property type="molecule type" value="Genomic_DNA"/>
</dbReference>
<comment type="subcellular location">
    <subcellularLocation>
        <location evidence="1">Golgi apparatus membrane</location>
        <topology evidence="1">Single-pass type II membrane protein</topology>
    </subcellularLocation>
</comment>
<keyword evidence="5" id="KW-0812">Transmembrane</keyword>
<keyword evidence="8" id="KW-0333">Golgi apparatus</keyword>
<protein>
    <submittedName>
        <fullName evidence="13">Exostosin family protein</fullName>
    </submittedName>
</protein>
<feature type="compositionally biased region" description="Basic and acidic residues" evidence="10">
    <location>
        <begin position="124"/>
        <end position="134"/>
    </location>
</feature>
<comment type="similarity">
    <text evidence="2">Belongs to the glycosyltransferase 47 family.</text>
</comment>
<reference evidence="14" key="2">
    <citation type="journal article" date="2017" name="Plant J.">
        <title>Araport11: a complete reannotation of the Arabidopsis thaliana reference genome.</title>
        <authorList>
            <person name="Cheng C.Y."/>
            <person name="Krishnakumar V."/>
            <person name="Chan A.P."/>
            <person name="Thibaud-Nissen F."/>
            <person name="Schobel S."/>
            <person name="Town C.D."/>
        </authorList>
    </citation>
    <scope>GENOME REANNOTATION</scope>
    <source>
        <strain evidence="14">cv. Columbia</strain>
    </source>
</reference>
<keyword evidence="7" id="KW-1133">Transmembrane helix</keyword>
<evidence type="ECO:0000313" key="14">
    <source>
        <dbReference type="Proteomes" id="UP000006548"/>
    </source>
</evidence>
<keyword evidence="7" id="KW-0472">Membrane</keyword>
<keyword evidence="15 16" id="KW-1267">Proteomics identification</keyword>
<dbReference type="TAIR" id="AT2G29040"/>
<dbReference type="AlphaFoldDB" id="A0A2H1ZE33"/>
<feature type="compositionally biased region" description="Basic residues" evidence="10">
    <location>
        <begin position="142"/>
        <end position="156"/>
    </location>
</feature>
<keyword evidence="6" id="KW-0735">Signal-anchor</keyword>
<dbReference type="OMA" id="HECLTAN"/>
<feature type="compositionally biased region" description="Basic and acidic residues" evidence="10">
    <location>
        <begin position="181"/>
        <end position="207"/>
    </location>
</feature>
<dbReference type="PANTHER" id="PTHR11062">
    <property type="entry name" value="EXOSTOSIN HEPARAN SULFATE GLYCOSYLTRANSFERASE -RELATED"/>
    <property type="match status" value="1"/>
</dbReference>
<accession>A0A2H1ZE33</accession>
<dbReference type="ExpressionAtlas" id="A0A2H1ZE33">
    <property type="expression patterns" value="baseline and differential"/>
</dbReference>
<evidence type="ECO:0007829" key="15">
    <source>
        <dbReference type="PeptideAtlas" id="A0A2H1ZE33"/>
    </source>
</evidence>
<feature type="region of interest" description="Disordered" evidence="10">
    <location>
        <begin position="124"/>
        <end position="257"/>
    </location>
</feature>
<dbReference type="Pfam" id="PF03016">
    <property type="entry name" value="Exostosin_GT47"/>
    <property type="match status" value="1"/>
</dbReference>
<evidence type="ECO:0000256" key="2">
    <source>
        <dbReference type="ARBA" id="ARBA00010271"/>
    </source>
</evidence>
<evidence type="ECO:0000256" key="7">
    <source>
        <dbReference type="ARBA" id="ARBA00022989"/>
    </source>
</evidence>
<dbReference type="InterPro" id="IPR004263">
    <property type="entry name" value="Exostosin"/>
</dbReference>
<keyword evidence="14" id="KW-1185">Reference proteome</keyword>
<evidence type="ECO:0000256" key="3">
    <source>
        <dbReference type="ARBA" id="ARBA00022676"/>
    </source>
</evidence>
<evidence type="ECO:0000256" key="8">
    <source>
        <dbReference type="ARBA" id="ARBA00023034"/>
    </source>
</evidence>
<dbReference type="Araport" id="AT2G29040"/>
<dbReference type="GO" id="GO:0000139">
    <property type="term" value="C:Golgi membrane"/>
    <property type="evidence" value="ECO:0007669"/>
    <property type="project" value="UniProtKB-SubCell"/>
</dbReference>
<keyword evidence="9" id="KW-0325">Glycoprotein</keyword>
<organism evidence="13 14">
    <name type="scientific">Arabidopsis thaliana</name>
    <name type="common">Mouse-ear cress</name>
    <dbReference type="NCBI Taxonomy" id="3702"/>
    <lineage>
        <taxon>Eukaryota</taxon>
        <taxon>Viridiplantae</taxon>
        <taxon>Streptophyta</taxon>
        <taxon>Embryophyta</taxon>
        <taxon>Tracheophyta</taxon>
        <taxon>Spermatophyta</taxon>
        <taxon>Magnoliopsida</taxon>
        <taxon>eudicotyledons</taxon>
        <taxon>Gunneridae</taxon>
        <taxon>Pentapetalae</taxon>
        <taxon>rosids</taxon>
        <taxon>malvids</taxon>
        <taxon>Brassicales</taxon>
        <taxon>Brassicaceae</taxon>
        <taxon>Camelineae</taxon>
        <taxon>Arabidopsis</taxon>
    </lineage>
</organism>
<dbReference type="GeneID" id="817452"/>
<keyword evidence="3" id="KW-0328">Glycosyltransferase</keyword>
<evidence type="ECO:0000256" key="1">
    <source>
        <dbReference type="ARBA" id="ARBA00004323"/>
    </source>
</evidence>
<proteinExistence type="evidence at protein level"/>
<reference evidence="13 14" key="1">
    <citation type="journal article" date="1999" name="Nature">
        <title>Sequence and analysis of chromosome 2 of the plant Arabidopsis thaliana.</title>
        <authorList>
            <person name="Lin X."/>
            <person name="Kaul S."/>
            <person name="Rounsley S."/>
            <person name="Shea T.P."/>
            <person name="Benito M.I."/>
            <person name="Town C.D."/>
            <person name="Fujii C.Y."/>
            <person name="Mason T."/>
            <person name="Bowman C.L."/>
            <person name="Barnstead M."/>
            <person name="Feldblyum T.V."/>
            <person name="Buell C.R."/>
            <person name="Ketchum K.A."/>
            <person name="Lee J."/>
            <person name="Ronning C.M."/>
            <person name="Koo H.L."/>
            <person name="Moffat K.S."/>
            <person name="Cronin L.A."/>
            <person name="Shen M."/>
            <person name="Pai G."/>
            <person name="Van Aken S."/>
            <person name="Umayam L."/>
            <person name="Tallon L.J."/>
            <person name="Gill J.E."/>
            <person name="Adams M.D."/>
            <person name="Carrera A.J."/>
            <person name="Creasy T.H."/>
            <person name="Goodman H.M."/>
            <person name="Somerville C.R."/>
            <person name="Copenhaver G.P."/>
            <person name="Preuss D."/>
            <person name="Nierman W.C."/>
            <person name="White O."/>
            <person name="Eisen J.A."/>
            <person name="Salzberg S.L."/>
            <person name="Fraser C.M."/>
            <person name="Venter J.C."/>
        </authorList>
    </citation>
    <scope>NUCLEOTIDE SEQUENCE [LARGE SCALE GENOMIC DNA]</scope>
    <source>
        <strain evidence="14">cv. Columbia</strain>
    </source>
</reference>
<feature type="compositionally biased region" description="Basic and acidic residues" evidence="10">
    <location>
        <begin position="240"/>
        <end position="255"/>
    </location>
</feature>